<keyword evidence="1" id="KW-0732">Signal</keyword>
<comment type="caution">
    <text evidence="2">The sequence shown here is derived from an EMBL/GenBank/DDBJ whole genome shotgun (WGS) entry which is preliminary data.</text>
</comment>
<gene>
    <name evidence="2" type="ORF">EOD40_17390</name>
</gene>
<dbReference type="SUPFAM" id="SSF53474">
    <property type="entry name" value="alpha/beta-Hydrolases"/>
    <property type="match status" value="1"/>
</dbReference>
<dbReference type="EMBL" id="SACJ01000017">
    <property type="protein sequence ID" value="RVT71186.1"/>
    <property type="molecule type" value="Genomic_DNA"/>
</dbReference>
<feature type="chain" id="PRO_5019262434" evidence="1">
    <location>
        <begin position="26"/>
        <end position="540"/>
    </location>
</feature>
<dbReference type="Proteomes" id="UP000285211">
    <property type="component" value="Unassembled WGS sequence"/>
</dbReference>
<organism evidence="2 3">
    <name type="scientific">Flavobacterium sufflavum</name>
    <dbReference type="NCBI Taxonomy" id="1921138"/>
    <lineage>
        <taxon>Bacteria</taxon>
        <taxon>Pseudomonadati</taxon>
        <taxon>Bacteroidota</taxon>
        <taxon>Flavobacteriia</taxon>
        <taxon>Flavobacteriales</taxon>
        <taxon>Flavobacteriaceae</taxon>
        <taxon>Flavobacterium</taxon>
    </lineage>
</organism>
<evidence type="ECO:0000313" key="3">
    <source>
        <dbReference type="Proteomes" id="UP000285211"/>
    </source>
</evidence>
<dbReference type="RefSeq" id="WP_128197720.1">
    <property type="nucleotide sequence ID" value="NZ_SACJ01000017.1"/>
</dbReference>
<dbReference type="AlphaFoldDB" id="A0A437KJX0"/>
<keyword evidence="3" id="KW-1185">Reference proteome</keyword>
<proteinExistence type="predicted"/>
<accession>A0A437KJX0</accession>
<feature type="signal peptide" evidence="1">
    <location>
        <begin position="1"/>
        <end position="25"/>
    </location>
</feature>
<sequence length="540" mass="61541">MKLFPRQLNLSLTLFYLFLSSPITAQWQWSIPVSSMVSNETKDHPHAFLWIPENCKQVRAVIIGQHNMTEETIFEHPKFRKEMAQLDIAIVWVSPGFDMLFDFNKTAGKDFESIMKDLATASGYSELQFAPAIPIGHSAYASYPWNFAAWNPTRTLAILSIHGDAPLTNLTGSGRPNPDWSNRNIDGVPGLMIEGEYEWWEARVQPALDFQQRFPDAAISFLCDAGHGHFDISDELIDYLNLFIKKTVAYRLPSKSPLDKAVILNTISPEKGWLKERWKKDVKPGHPAAPYHQYKGNKKEAFWYFDKETADATEKFYANVRGKKEQYLGFTQNGKLLPFNPKSHARIIGKFTPEADGLTFHINSIFTDTLRTKTINNHAKGKPTISRICGPVEKINDTTFTVRFYRMGLNNEKRTGDIWLMASHPGDKNYKSSVQQFNMHIPLQNTEGIEQKITFEPLKNQKKGIKEITLKATSDSGKPVYFYVQEGPAEIKNGKLVFTKIPPRSQFPIKVTIVAWQYGQAIEPKIQSAEPVIQSFYILK</sequence>
<evidence type="ECO:0000313" key="2">
    <source>
        <dbReference type="EMBL" id="RVT71186.1"/>
    </source>
</evidence>
<dbReference type="OrthoDB" id="994689at2"/>
<evidence type="ECO:0000256" key="1">
    <source>
        <dbReference type="SAM" id="SignalP"/>
    </source>
</evidence>
<protein>
    <submittedName>
        <fullName evidence="2">Uncharacterized protein</fullName>
    </submittedName>
</protein>
<dbReference type="InterPro" id="IPR029058">
    <property type="entry name" value="AB_hydrolase_fold"/>
</dbReference>
<name>A0A437KJX0_9FLAO</name>
<reference evidence="2 3" key="1">
    <citation type="submission" date="2019-01" db="EMBL/GenBank/DDBJ databases">
        <authorList>
            <person name="Chen W.-M."/>
        </authorList>
    </citation>
    <scope>NUCLEOTIDE SEQUENCE [LARGE SCALE GENOMIC DNA]</scope>
    <source>
        <strain evidence="2 3">BBQ-12</strain>
    </source>
</reference>